<sequence length="35" mass="4071">KRSSELIRSDSKQVEVITFDELFKKVEMLTALLES</sequence>
<proteinExistence type="predicted"/>
<feature type="non-terminal residue" evidence="1">
    <location>
        <position position="1"/>
    </location>
</feature>
<accession>A0A136KIV8</accession>
<reference evidence="1 2" key="1">
    <citation type="submission" date="2015-02" db="EMBL/GenBank/DDBJ databases">
        <title>Improved understanding of the partial-nitritation anammox process through 23 genomes representing the majority of the microbial community.</title>
        <authorList>
            <person name="Speth D.R."/>
            <person name="In T Zandt M."/>
            <person name="Guerrero Cruz S."/>
            <person name="Jetten M.S."/>
            <person name="Dutilh B.E."/>
        </authorList>
    </citation>
    <scope>NUCLEOTIDE SEQUENCE [LARGE SCALE GENOMIC DNA]</scope>
    <source>
        <strain evidence="1">OLB21</strain>
    </source>
</reference>
<comment type="caution">
    <text evidence="1">The sequence shown here is derived from an EMBL/GenBank/DDBJ whole genome shotgun (WGS) entry which is preliminary data.</text>
</comment>
<dbReference type="AlphaFoldDB" id="A0A136KIV8"/>
<organism evidence="1 2">
    <name type="scientific">candidate division WS6 bacterium OLB21</name>
    <dbReference type="NCBI Taxonomy" id="1617427"/>
    <lineage>
        <taxon>Bacteria</taxon>
        <taxon>Candidatus Dojkabacteria</taxon>
    </lineage>
</organism>
<gene>
    <name evidence="1" type="ORF">UZ20_WS6002000649</name>
</gene>
<protein>
    <submittedName>
        <fullName evidence="1">Uncharacterized protein</fullName>
    </submittedName>
</protein>
<evidence type="ECO:0000313" key="1">
    <source>
        <dbReference type="EMBL" id="KXK09248.1"/>
    </source>
</evidence>
<name>A0A136KIV8_9BACT</name>
<evidence type="ECO:0000313" key="2">
    <source>
        <dbReference type="Proteomes" id="UP000070449"/>
    </source>
</evidence>
<dbReference type="Proteomes" id="UP000070449">
    <property type="component" value="Unassembled WGS sequence"/>
</dbReference>
<dbReference type="EMBL" id="JYPD01000020">
    <property type="protein sequence ID" value="KXK09248.1"/>
    <property type="molecule type" value="Genomic_DNA"/>
</dbReference>